<evidence type="ECO:0000259" key="2">
    <source>
        <dbReference type="Pfam" id="PF13579"/>
    </source>
</evidence>
<dbReference type="Pfam" id="PF13579">
    <property type="entry name" value="Glyco_trans_4_4"/>
    <property type="match status" value="1"/>
</dbReference>
<feature type="domain" description="Glycosyl transferase family 1" evidence="1">
    <location>
        <begin position="193"/>
        <end position="355"/>
    </location>
</feature>
<name>A0A1M5YPX6_9BACT</name>
<evidence type="ECO:0000313" key="3">
    <source>
        <dbReference type="EMBL" id="SHI13583.1"/>
    </source>
</evidence>
<dbReference type="AlphaFoldDB" id="A0A1M5YPX6"/>
<keyword evidence="4" id="KW-1185">Reference proteome</keyword>
<dbReference type="EMBL" id="FQXS01000045">
    <property type="protein sequence ID" value="SHI13583.1"/>
    <property type="molecule type" value="Genomic_DNA"/>
</dbReference>
<evidence type="ECO:0000259" key="1">
    <source>
        <dbReference type="Pfam" id="PF00534"/>
    </source>
</evidence>
<organism evidence="3 4">
    <name type="scientific">Desulfofustis glycolicus DSM 9705</name>
    <dbReference type="NCBI Taxonomy" id="1121409"/>
    <lineage>
        <taxon>Bacteria</taxon>
        <taxon>Pseudomonadati</taxon>
        <taxon>Thermodesulfobacteriota</taxon>
        <taxon>Desulfobulbia</taxon>
        <taxon>Desulfobulbales</taxon>
        <taxon>Desulfocapsaceae</taxon>
        <taxon>Desulfofustis</taxon>
    </lineage>
</organism>
<proteinExistence type="predicted"/>
<dbReference type="GO" id="GO:0016757">
    <property type="term" value="F:glycosyltransferase activity"/>
    <property type="evidence" value="ECO:0007669"/>
    <property type="project" value="InterPro"/>
</dbReference>
<dbReference type="InterPro" id="IPR001296">
    <property type="entry name" value="Glyco_trans_1"/>
</dbReference>
<dbReference type="RefSeq" id="WP_073379258.1">
    <property type="nucleotide sequence ID" value="NZ_FQXS01000045.1"/>
</dbReference>
<gene>
    <name evidence="3" type="ORF">SAMN02745124_04264</name>
</gene>
<dbReference type="Proteomes" id="UP000184139">
    <property type="component" value="Unassembled WGS sequence"/>
</dbReference>
<dbReference type="InterPro" id="IPR028098">
    <property type="entry name" value="Glyco_trans_4-like_N"/>
</dbReference>
<keyword evidence="3" id="KW-0808">Transferase</keyword>
<feature type="domain" description="Glycosyltransferase subfamily 4-like N-terminal" evidence="2">
    <location>
        <begin position="15"/>
        <end position="173"/>
    </location>
</feature>
<accession>A0A1M5YPX6</accession>
<dbReference type="PANTHER" id="PTHR12526:SF637">
    <property type="entry name" value="GLYCOSYLTRANSFERASE EPSF-RELATED"/>
    <property type="match status" value="1"/>
</dbReference>
<dbReference type="SUPFAM" id="SSF53756">
    <property type="entry name" value="UDP-Glycosyltransferase/glycogen phosphorylase"/>
    <property type="match status" value="1"/>
</dbReference>
<dbReference type="STRING" id="1121409.SAMN02745124_04264"/>
<dbReference type="Gene3D" id="3.40.50.2000">
    <property type="entry name" value="Glycogen Phosphorylase B"/>
    <property type="match status" value="2"/>
</dbReference>
<evidence type="ECO:0000313" key="4">
    <source>
        <dbReference type="Proteomes" id="UP000184139"/>
    </source>
</evidence>
<dbReference type="Pfam" id="PF00534">
    <property type="entry name" value="Glycos_transf_1"/>
    <property type="match status" value="1"/>
</dbReference>
<sequence>MKIGYFTASMSRTAGGLFWSVRSLAKSVRNLGGDVQVFAGQDKYSNSDKASWGTVPLYVLPTFGPVAFGYQPGFRKQVALAGLDLVHVHGLWMYPSLAARSVSKRGVPYVISPRGMLDAWALKNSVWKKRVAAIAYENKHLRGAACIHALCQEEYRAVRLYGLKNPVAIIPNGVDLPKLDTVATVPEWALSLPAGCKVLLFLGRIHPKKGLSNLIFAWKMIRERSLTSFRDWHLVVAGWDQQGHEQQLKNLAAELDVADNIHFVGPQFDADKHASLTRADAFILPSLSEGLPMAVLEAWSHGLPVLMTPECNLPEGFAANAAVFMTHESASIGEALVKLFAMSADQRRSMGLRGRQLVSERFFWPTIATKMKEVYTWVLEGSIEPECVIMD</sequence>
<dbReference type="PANTHER" id="PTHR12526">
    <property type="entry name" value="GLYCOSYLTRANSFERASE"/>
    <property type="match status" value="1"/>
</dbReference>
<reference evidence="3 4" key="1">
    <citation type="submission" date="2016-11" db="EMBL/GenBank/DDBJ databases">
        <authorList>
            <person name="Jaros S."/>
            <person name="Januszkiewicz K."/>
            <person name="Wedrychowicz H."/>
        </authorList>
    </citation>
    <scope>NUCLEOTIDE SEQUENCE [LARGE SCALE GENOMIC DNA]</scope>
    <source>
        <strain evidence="3 4">DSM 9705</strain>
    </source>
</reference>
<dbReference type="OrthoDB" id="9806653at2"/>
<protein>
    <submittedName>
        <fullName evidence="3">Poly(Glycerol-phosphate) alpha-glucosyltransferase</fullName>
    </submittedName>
</protein>